<accession>A0ABC9NEI0</accession>
<dbReference type="AlphaFoldDB" id="A0ABC9NEI0"/>
<gene>
    <name evidence="7" type="ORF">BACUNI_01247</name>
</gene>
<dbReference type="Pfam" id="PF00924">
    <property type="entry name" value="MS_channel_2nd"/>
    <property type="match status" value="1"/>
</dbReference>
<dbReference type="InterPro" id="IPR030192">
    <property type="entry name" value="YbdG"/>
</dbReference>
<keyword evidence="2 5" id="KW-0812">Transmembrane</keyword>
<dbReference type="GO" id="GO:0016020">
    <property type="term" value="C:membrane"/>
    <property type="evidence" value="ECO:0007669"/>
    <property type="project" value="UniProtKB-SubCell"/>
</dbReference>
<evidence type="ECO:0000313" key="7">
    <source>
        <dbReference type="EMBL" id="EDO55158.1"/>
    </source>
</evidence>
<keyword evidence="3 5" id="KW-1133">Transmembrane helix</keyword>
<feature type="domain" description="Mechanosensitive ion channel MscS" evidence="6">
    <location>
        <begin position="214"/>
        <end position="282"/>
    </location>
</feature>
<evidence type="ECO:0000259" key="6">
    <source>
        <dbReference type="Pfam" id="PF00924"/>
    </source>
</evidence>
<evidence type="ECO:0000256" key="5">
    <source>
        <dbReference type="SAM" id="Phobius"/>
    </source>
</evidence>
<feature type="transmembrane region" description="Helical" evidence="5">
    <location>
        <begin position="168"/>
        <end position="191"/>
    </location>
</feature>
<feature type="transmembrane region" description="Helical" evidence="5">
    <location>
        <begin position="97"/>
        <end position="114"/>
    </location>
</feature>
<evidence type="ECO:0000256" key="2">
    <source>
        <dbReference type="ARBA" id="ARBA00022692"/>
    </source>
</evidence>
<reference evidence="7" key="2">
    <citation type="submission" date="2013-11" db="EMBL/GenBank/DDBJ databases">
        <title>Draft genome sequence of Bacteroides uniformis (ATCC 8492).</title>
        <authorList>
            <person name="Sudarsanam P."/>
            <person name="Ley R."/>
            <person name="Guruge J."/>
            <person name="Turnbaugh P.J."/>
            <person name="Mahowald M."/>
            <person name="Liep D."/>
            <person name="Gordon J."/>
        </authorList>
    </citation>
    <scope>NUCLEOTIDE SEQUENCE</scope>
    <source>
        <strain evidence="7">ATCC 8492</strain>
    </source>
</reference>
<protein>
    <submittedName>
        <fullName evidence="7">Transporter, small conductance mechanosensitive ion channel MscS family protein</fullName>
    </submittedName>
</protein>
<dbReference type="InterPro" id="IPR010920">
    <property type="entry name" value="LSM_dom_sf"/>
</dbReference>
<evidence type="ECO:0000256" key="4">
    <source>
        <dbReference type="ARBA" id="ARBA00023136"/>
    </source>
</evidence>
<name>A0ABC9NEI0_BACUC</name>
<reference evidence="7" key="1">
    <citation type="submission" date="2007-06" db="EMBL/GenBank/DDBJ databases">
        <authorList>
            <person name="Fulton L."/>
            <person name="Clifton S."/>
            <person name="Fulton B."/>
            <person name="Xu J."/>
            <person name="Minx P."/>
            <person name="Pepin K.H."/>
            <person name="Johnson M."/>
            <person name="Thiruvilangam P."/>
            <person name="Bhonagiri V."/>
            <person name="Nash W.E."/>
            <person name="Mardis E.R."/>
            <person name="Wilson R.K."/>
        </authorList>
    </citation>
    <scope>NUCLEOTIDE SEQUENCE [LARGE SCALE GENOMIC DNA]</scope>
    <source>
        <strain evidence="7">ATCC 8492</strain>
    </source>
</reference>
<sequence length="413" mass="47278">MPFSENIFIFGLLYKQDISKKRELMMSLGGWMNKILIGWGIDPKFADMFDETIIALLMVGLSIGLDYLCQAIFVGGMKHYTRRSPHQWNTLLMKRRVIHHLIHILPGILIYYLLPMAFVRGKEMLEFSQKVCAVYIIVAVLLTINGLLLVMLDVYNMKDKQKNRPLKGFVQVLQVLLFFIGGIIVVSVLIGKSPMTLFAGLGASAAVLMLVFKDSILGFVAGVQLSANDMLRIGDWIALPGGVANGVVEEITLNTVKIRNWDETISTVPPYTLVNNSFQNWRGMQESGGRRVNKNIFLDMTTLKFCTPEMLDNIRKEVPLMADYQPAEEEVPTNAQLYRIYIERYLCSLPVVNQEMDLIISQKEPTTYGVPIQVYFFSRNKVWKEYERIQSDIFDHLLVMVQKFDLKLYQYSD</sequence>
<dbReference type="PANTHER" id="PTHR30414">
    <property type="entry name" value="MINICONDUCTANCE MECHANOSENSITIVE CHANNEL YBDG"/>
    <property type="match status" value="1"/>
</dbReference>
<evidence type="ECO:0000256" key="1">
    <source>
        <dbReference type="ARBA" id="ARBA00004370"/>
    </source>
</evidence>
<dbReference type="Proteomes" id="UP000004110">
    <property type="component" value="Unassembled WGS sequence"/>
</dbReference>
<keyword evidence="4 5" id="KW-0472">Membrane</keyword>
<feature type="transmembrane region" description="Helical" evidence="5">
    <location>
        <begin position="134"/>
        <end position="156"/>
    </location>
</feature>
<dbReference type="SUPFAM" id="SSF50182">
    <property type="entry name" value="Sm-like ribonucleoproteins"/>
    <property type="match status" value="1"/>
</dbReference>
<keyword evidence="8" id="KW-1185">Reference proteome</keyword>
<evidence type="ECO:0000256" key="3">
    <source>
        <dbReference type="ARBA" id="ARBA00022989"/>
    </source>
</evidence>
<dbReference type="Gene3D" id="2.30.30.60">
    <property type="match status" value="1"/>
</dbReference>
<dbReference type="InterPro" id="IPR006685">
    <property type="entry name" value="MscS_channel_2nd"/>
</dbReference>
<proteinExistence type="predicted"/>
<feature type="transmembrane region" description="Helical" evidence="5">
    <location>
        <begin position="197"/>
        <end position="223"/>
    </location>
</feature>
<dbReference type="PANTHER" id="PTHR30414:SF0">
    <property type="entry name" value="MINICONDUCTANCE MECHANOSENSITIVE CHANNEL YBDG"/>
    <property type="match status" value="1"/>
</dbReference>
<dbReference type="EMBL" id="AAYH02000039">
    <property type="protein sequence ID" value="EDO55158.1"/>
    <property type="molecule type" value="Genomic_DNA"/>
</dbReference>
<dbReference type="GO" id="GO:0008381">
    <property type="term" value="F:mechanosensitive monoatomic ion channel activity"/>
    <property type="evidence" value="ECO:0007669"/>
    <property type="project" value="UniProtKB-ARBA"/>
</dbReference>
<comment type="subcellular location">
    <subcellularLocation>
        <location evidence="1">Membrane</location>
    </subcellularLocation>
</comment>
<feature type="transmembrane region" description="Helical" evidence="5">
    <location>
        <begin position="53"/>
        <end position="76"/>
    </location>
</feature>
<dbReference type="InterPro" id="IPR023408">
    <property type="entry name" value="MscS_beta-dom_sf"/>
</dbReference>
<organism evidence="7 8">
    <name type="scientific">Bacteroides uniformis (strain ATCC 8492 / DSM 6597 / CCUG 4942 / CIP 103695 / JCM 5828 / KCTC 5204 / NCTC 13054 / VPI 0061)</name>
    <dbReference type="NCBI Taxonomy" id="411479"/>
    <lineage>
        <taxon>Bacteria</taxon>
        <taxon>Pseudomonadati</taxon>
        <taxon>Bacteroidota</taxon>
        <taxon>Bacteroidia</taxon>
        <taxon>Bacteroidales</taxon>
        <taxon>Bacteroidaceae</taxon>
        <taxon>Bacteroides</taxon>
    </lineage>
</organism>
<evidence type="ECO:0000313" key="8">
    <source>
        <dbReference type="Proteomes" id="UP000004110"/>
    </source>
</evidence>
<comment type="caution">
    <text evidence="7">The sequence shown here is derived from an EMBL/GenBank/DDBJ whole genome shotgun (WGS) entry which is preliminary data.</text>
</comment>